<organism evidence="2 3">
    <name type="scientific">Apiospora phragmitis</name>
    <dbReference type="NCBI Taxonomy" id="2905665"/>
    <lineage>
        <taxon>Eukaryota</taxon>
        <taxon>Fungi</taxon>
        <taxon>Dikarya</taxon>
        <taxon>Ascomycota</taxon>
        <taxon>Pezizomycotina</taxon>
        <taxon>Sordariomycetes</taxon>
        <taxon>Xylariomycetidae</taxon>
        <taxon>Amphisphaeriales</taxon>
        <taxon>Apiosporaceae</taxon>
        <taxon>Apiospora</taxon>
    </lineage>
</organism>
<proteinExistence type="predicted"/>
<dbReference type="GeneID" id="92090065"/>
<dbReference type="Proteomes" id="UP001480595">
    <property type="component" value="Unassembled WGS sequence"/>
</dbReference>
<feature type="compositionally biased region" description="Basic residues" evidence="1">
    <location>
        <begin position="282"/>
        <end position="291"/>
    </location>
</feature>
<keyword evidence="3" id="KW-1185">Reference proteome</keyword>
<reference evidence="2 3" key="1">
    <citation type="submission" date="2023-01" db="EMBL/GenBank/DDBJ databases">
        <title>Analysis of 21 Apiospora genomes using comparative genomics revels a genus with tremendous synthesis potential of carbohydrate active enzymes and secondary metabolites.</title>
        <authorList>
            <person name="Sorensen T."/>
        </authorList>
    </citation>
    <scope>NUCLEOTIDE SEQUENCE [LARGE SCALE GENOMIC DNA]</scope>
    <source>
        <strain evidence="2 3">CBS 135458</strain>
    </source>
</reference>
<feature type="region of interest" description="Disordered" evidence="1">
    <location>
        <begin position="282"/>
        <end position="399"/>
    </location>
</feature>
<feature type="compositionally biased region" description="Polar residues" evidence="1">
    <location>
        <begin position="134"/>
        <end position="145"/>
    </location>
</feature>
<gene>
    <name evidence="2" type="ORF">PG994_005593</name>
</gene>
<dbReference type="RefSeq" id="XP_066716271.1">
    <property type="nucleotide sequence ID" value="XM_066857002.1"/>
</dbReference>
<evidence type="ECO:0000256" key="1">
    <source>
        <dbReference type="SAM" id="MobiDB-lite"/>
    </source>
</evidence>
<feature type="compositionally biased region" description="Polar residues" evidence="1">
    <location>
        <begin position="384"/>
        <end position="397"/>
    </location>
</feature>
<sequence>MSIQDEFDQLLEAKVRTMLQEDINKNAKQTFDVIQRSRAVLEEQFNLIDKEIQSIMNKQSEYAAFLDSKAMPREIAQFEFAQAVTPLFESITGEWAWSWRSDYLQLSTFWMPGAQMPLSNPSQPMEAQEDPSMPNATSINKQAVQSPEKEGRHQTKFSYRFNAHLVPLLEEELSRGILHKISERPRIQCIEIVHKGHVFEWPESNGIFCVIKCRACNVLNTSNPLARGSTLAVQNHWRSTAHPEYKGYALKKLYWEIMTQCTYMVEGVTRSWLQLSNNAIRRHNHKRKQRQRQNPAQIPDNAAMRSADPVESYNDPRGHAYPTTPTERNAFSGRAHTSSSVDGRDGSMPRDSLAWPLRSFSSFENSGARSTDEEQDAGLGYTPGSLQTASGSHASSDSVRKYSDIIAGCEDGEEYEEYQEEDMDDDCNDDLILIRENFIGPTAPAAETESYKTACDIKAEPCPEESARV</sequence>
<evidence type="ECO:0000313" key="2">
    <source>
        <dbReference type="EMBL" id="KAK8068977.1"/>
    </source>
</evidence>
<protein>
    <submittedName>
        <fullName evidence="2">Uncharacterized protein</fullName>
    </submittedName>
</protein>
<evidence type="ECO:0000313" key="3">
    <source>
        <dbReference type="Proteomes" id="UP001480595"/>
    </source>
</evidence>
<comment type="caution">
    <text evidence="2">The sequence shown here is derived from an EMBL/GenBank/DDBJ whole genome shotgun (WGS) entry which is preliminary data.</text>
</comment>
<feature type="region of interest" description="Disordered" evidence="1">
    <location>
        <begin position="119"/>
        <end position="151"/>
    </location>
</feature>
<dbReference type="EMBL" id="JAQQWL010000006">
    <property type="protein sequence ID" value="KAK8068977.1"/>
    <property type="molecule type" value="Genomic_DNA"/>
</dbReference>
<accession>A0ABR1VDP2</accession>
<feature type="compositionally biased region" description="Polar residues" evidence="1">
    <location>
        <begin position="359"/>
        <end position="369"/>
    </location>
</feature>
<feature type="compositionally biased region" description="Polar residues" evidence="1">
    <location>
        <begin position="323"/>
        <end position="341"/>
    </location>
</feature>
<name>A0ABR1VDP2_9PEZI</name>